<dbReference type="STRING" id="1195763.ABT56_16540"/>
<sequence length="155" mass="18097">MNIRHATEGDFDFLFDLKKYAEYGPITANFGWDEGVQRAMHEQEWEEARPEIIEVDGERVGCYLVQDKRDHWYFARFFIMPQMQGKGLGSKILSMVLAKADKLSMPVALCYLRGNRVGELYRRFGFEVTQETVNFIYMYRGCIEGRESPIIESNS</sequence>
<reference evidence="2 3" key="1">
    <citation type="submission" date="2015-05" db="EMBL/GenBank/DDBJ databases">
        <title>Photobacterium galathea sp. nov.</title>
        <authorList>
            <person name="Machado H."/>
            <person name="Gram L."/>
        </authorList>
    </citation>
    <scope>NUCLEOTIDE SEQUENCE [LARGE SCALE GENOMIC DNA]</scope>
    <source>
        <strain evidence="2 3">CGMCC 1.12159</strain>
    </source>
</reference>
<dbReference type="SUPFAM" id="SSF55729">
    <property type="entry name" value="Acyl-CoA N-acyltransferases (Nat)"/>
    <property type="match status" value="1"/>
</dbReference>
<gene>
    <name evidence="2" type="ORF">ABT56_16540</name>
</gene>
<feature type="domain" description="N-acetyltransferase" evidence="1">
    <location>
        <begin position="1"/>
        <end position="143"/>
    </location>
</feature>
<proteinExistence type="predicted"/>
<evidence type="ECO:0000259" key="1">
    <source>
        <dbReference type="PROSITE" id="PS51186"/>
    </source>
</evidence>
<evidence type="ECO:0000313" key="3">
    <source>
        <dbReference type="Proteomes" id="UP000036097"/>
    </source>
</evidence>
<dbReference type="InterPro" id="IPR052523">
    <property type="entry name" value="Trichothecene_AcTrans"/>
</dbReference>
<protein>
    <submittedName>
        <fullName evidence="2">Acetyltransferase</fullName>
    </submittedName>
</protein>
<dbReference type="Gene3D" id="3.40.630.30">
    <property type="match status" value="1"/>
</dbReference>
<dbReference type="GO" id="GO:0016747">
    <property type="term" value="F:acyltransferase activity, transferring groups other than amino-acyl groups"/>
    <property type="evidence" value="ECO:0007669"/>
    <property type="project" value="InterPro"/>
</dbReference>
<dbReference type="EMBL" id="LDOT01000023">
    <property type="protein sequence ID" value="KLV04211.1"/>
    <property type="molecule type" value="Genomic_DNA"/>
</dbReference>
<dbReference type="PANTHER" id="PTHR42791:SF1">
    <property type="entry name" value="N-ACETYLTRANSFERASE DOMAIN-CONTAINING PROTEIN"/>
    <property type="match status" value="1"/>
</dbReference>
<dbReference type="RefSeq" id="WP_047879983.1">
    <property type="nucleotide sequence ID" value="NZ_LDOT01000023.1"/>
</dbReference>
<dbReference type="InterPro" id="IPR000182">
    <property type="entry name" value="GNAT_dom"/>
</dbReference>
<organism evidence="2 3">
    <name type="scientific">Photobacterium aquae</name>
    <dbReference type="NCBI Taxonomy" id="1195763"/>
    <lineage>
        <taxon>Bacteria</taxon>
        <taxon>Pseudomonadati</taxon>
        <taxon>Pseudomonadota</taxon>
        <taxon>Gammaproteobacteria</taxon>
        <taxon>Vibrionales</taxon>
        <taxon>Vibrionaceae</taxon>
        <taxon>Photobacterium</taxon>
    </lineage>
</organism>
<dbReference type="PANTHER" id="PTHR42791">
    <property type="entry name" value="GNAT FAMILY ACETYLTRANSFERASE"/>
    <property type="match status" value="1"/>
</dbReference>
<keyword evidence="3" id="KW-1185">Reference proteome</keyword>
<dbReference type="Pfam" id="PF13508">
    <property type="entry name" value="Acetyltransf_7"/>
    <property type="match status" value="1"/>
</dbReference>
<dbReference type="CDD" id="cd04301">
    <property type="entry name" value="NAT_SF"/>
    <property type="match status" value="1"/>
</dbReference>
<comment type="caution">
    <text evidence="2">The sequence shown here is derived from an EMBL/GenBank/DDBJ whole genome shotgun (WGS) entry which is preliminary data.</text>
</comment>
<keyword evidence="2" id="KW-0808">Transferase</keyword>
<dbReference type="AlphaFoldDB" id="A0A0J1GX39"/>
<dbReference type="InterPro" id="IPR016181">
    <property type="entry name" value="Acyl_CoA_acyltransferase"/>
</dbReference>
<dbReference type="PROSITE" id="PS51186">
    <property type="entry name" value="GNAT"/>
    <property type="match status" value="1"/>
</dbReference>
<dbReference type="Proteomes" id="UP000036097">
    <property type="component" value="Unassembled WGS sequence"/>
</dbReference>
<accession>A0A0J1GX39</accession>
<dbReference type="PATRIC" id="fig|1195763.3.peg.3524"/>
<evidence type="ECO:0000313" key="2">
    <source>
        <dbReference type="EMBL" id="KLV04211.1"/>
    </source>
</evidence>
<name>A0A0J1GX39_9GAMM</name>